<reference evidence="1" key="1">
    <citation type="submission" date="2014-09" db="EMBL/GenBank/DDBJ databases">
        <authorList>
            <person name="Magalhaes I.L.F."/>
            <person name="Oliveira U."/>
            <person name="Santos F.R."/>
            <person name="Vidigal T.H.D.A."/>
            <person name="Brescovit A.D."/>
            <person name="Santos A.J."/>
        </authorList>
    </citation>
    <scope>NUCLEOTIDE SEQUENCE</scope>
    <source>
        <tissue evidence="1">Shoot tissue taken approximately 20 cm above the soil surface</tissue>
    </source>
</reference>
<evidence type="ECO:0000313" key="1">
    <source>
        <dbReference type="EMBL" id="JAD76880.1"/>
    </source>
</evidence>
<dbReference type="AlphaFoldDB" id="A0A0A9CU10"/>
<proteinExistence type="predicted"/>
<accession>A0A0A9CU10</accession>
<dbReference type="EMBL" id="GBRH01221015">
    <property type="protein sequence ID" value="JAD76880.1"/>
    <property type="molecule type" value="Transcribed_RNA"/>
</dbReference>
<sequence length="67" mass="7647">MPAQKHRVDYRGSCLCWPGDKSYAEQHDISFKEQQPGELHEQGNPLVISFSLDHMFCCGYWDGGMAI</sequence>
<organism evidence="1">
    <name type="scientific">Arundo donax</name>
    <name type="common">Giant reed</name>
    <name type="synonym">Donax arundinaceus</name>
    <dbReference type="NCBI Taxonomy" id="35708"/>
    <lineage>
        <taxon>Eukaryota</taxon>
        <taxon>Viridiplantae</taxon>
        <taxon>Streptophyta</taxon>
        <taxon>Embryophyta</taxon>
        <taxon>Tracheophyta</taxon>
        <taxon>Spermatophyta</taxon>
        <taxon>Magnoliopsida</taxon>
        <taxon>Liliopsida</taxon>
        <taxon>Poales</taxon>
        <taxon>Poaceae</taxon>
        <taxon>PACMAD clade</taxon>
        <taxon>Arundinoideae</taxon>
        <taxon>Arundineae</taxon>
        <taxon>Arundo</taxon>
    </lineage>
</organism>
<reference evidence="1" key="2">
    <citation type="journal article" date="2015" name="Data Brief">
        <title>Shoot transcriptome of the giant reed, Arundo donax.</title>
        <authorList>
            <person name="Barrero R.A."/>
            <person name="Guerrero F.D."/>
            <person name="Moolhuijzen P."/>
            <person name="Goolsby J.A."/>
            <person name="Tidwell J."/>
            <person name="Bellgard S.E."/>
            <person name="Bellgard M.I."/>
        </authorList>
    </citation>
    <scope>NUCLEOTIDE SEQUENCE</scope>
    <source>
        <tissue evidence="1">Shoot tissue taken approximately 20 cm above the soil surface</tissue>
    </source>
</reference>
<protein>
    <submittedName>
        <fullName evidence="1">Uncharacterized protein</fullName>
    </submittedName>
</protein>
<name>A0A0A9CU10_ARUDO</name>